<dbReference type="Proteomes" id="UP000198638">
    <property type="component" value="Unassembled WGS sequence"/>
</dbReference>
<protein>
    <submittedName>
        <fullName evidence="1">Uncharacterized protein</fullName>
    </submittedName>
</protein>
<dbReference type="AlphaFoldDB" id="A0A1H4HGJ9"/>
<name>A0A1H4HGJ9_9BURK</name>
<sequence>MLPHFIMGLQDTMITRLSCAEIRITHMTGIVTDIGIEPGKLCDLNSAKTDPGAPFVLANRTRLKVHGTMLAMFVVGGFTGAMGFRHVGYACVHGSSGERTDRSSFVMGIVKS</sequence>
<evidence type="ECO:0000313" key="2">
    <source>
        <dbReference type="Proteomes" id="UP000198638"/>
    </source>
</evidence>
<proteinExistence type="predicted"/>
<dbReference type="InterPro" id="IPR010699">
    <property type="entry name" value="DUF1275"/>
</dbReference>
<accession>A0A1H4HGJ9</accession>
<keyword evidence="2" id="KW-1185">Reference proteome</keyword>
<organism evidence="1 2">
    <name type="scientific">Paraburkholderia sartisoli</name>
    <dbReference type="NCBI Taxonomy" id="83784"/>
    <lineage>
        <taxon>Bacteria</taxon>
        <taxon>Pseudomonadati</taxon>
        <taxon>Pseudomonadota</taxon>
        <taxon>Betaproteobacteria</taxon>
        <taxon>Burkholderiales</taxon>
        <taxon>Burkholderiaceae</taxon>
        <taxon>Paraburkholderia</taxon>
    </lineage>
</organism>
<dbReference type="EMBL" id="FNRQ01000009">
    <property type="protein sequence ID" value="SEB20933.1"/>
    <property type="molecule type" value="Genomic_DNA"/>
</dbReference>
<dbReference type="Pfam" id="PF06912">
    <property type="entry name" value="DUF1275"/>
    <property type="match status" value="1"/>
</dbReference>
<dbReference type="STRING" id="83784.SAMN05192564_1098"/>
<reference evidence="2" key="1">
    <citation type="submission" date="2016-10" db="EMBL/GenBank/DDBJ databases">
        <authorList>
            <person name="Varghese N."/>
            <person name="Submissions S."/>
        </authorList>
    </citation>
    <scope>NUCLEOTIDE SEQUENCE [LARGE SCALE GENOMIC DNA]</scope>
    <source>
        <strain evidence="2">LMG 24000</strain>
    </source>
</reference>
<gene>
    <name evidence="1" type="ORF">SAMN05192564_1098</name>
</gene>
<evidence type="ECO:0000313" key="1">
    <source>
        <dbReference type="EMBL" id="SEB20933.1"/>
    </source>
</evidence>